<evidence type="ECO:0000313" key="2">
    <source>
        <dbReference type="Proteomes" id="UP000594263"/>
    </source>
</evidence>
<dbReference type="Gramene" id="Kaladp0101s0098.1.v1.1">
    <property type="protein sequence ID" value="Kaladp0101s0098.1.v1.1.CDS.1"/>
    <property type="gene ID" value="Kaladp0101s0098.v1.1"/>
</dbReference>
<name>A0A7N0V6X1_KALFE</name>
<dbReference type="EnsemblPlants" id="Kaladp0101s0098.1.v1.1">
    <property type="protein sequence ID" value="Kaladp0101s0098.1.v1.1.CDS.1"/>
    <property type="gene ID" value="Kaladp0101s0098.v1.1"/>
</dbReference>
<keyword evidence="2" id="KW-1185">Reference proteome</keyword>
<dbReference type="OMA" id="MEVPEIM"/>
<evidence type="ECO:0000313" key="1">
    <source>
        <dbReference type="EnsemblPlants" id="Kaladp0101s0098.1.v1.1.CDS.1"/>
    </source>
</evidence>
<dbReference type="Proteomes" id="UP000594263">
    <property type="component" value="Unplaced"/>
</dbReference>
<dbReference type="AlphaFoldDB" id="A0A7N0V6X1"/>
<accession>A0A7N0V6X1</accession>
<reference evidence="1" key="1">
    <citation type="submission" date="2021-01" db="UniProtKB">
        <authorList>
            <consortium name="EnsemblPlants"/>
        </authorList>
    </citation>
    <scope>IDENTIFICATION</scope>
</reference>
<sequence length="151" mass="16306">MRPGSLALVGLTWPAPVAKRSAGESVWSTMMFFPRLWVSAEVMMAERMAAGVQSGWELLSRAEMPLRWGQDMEVPEIMLNVAVVGAELLSTWNGQAARMLTPGPMMSGLRMPGVWTEGPLDEKDVTAGAVLTPKMVPLNSSAAVGTVLEFM</sequence>
<proteinExistence type="predicted"/>
<protein>
    <submittedName>
        <fullName evidence="1">Uncharacterized protein</fullName>
    </submittedName>
</protein>
<organism evidence="1 2">
    <name type="scientific">Kalanchoe fedtschenkoi</name>
    <name type="common">Lavender scallops</name>
    <name type="synonym">South American air plant</name>
    <dbReference type="NCBI Taxonomy" id="63787"/>
    <lineage>
        <taxon>Eukaryota</taxon>
        <taxon>Viridiplantae</taxon>
        <taxon>Streptophyta</taxon>
        <taxon>Embryophyta</taxon>
        <taxon>Tracheophyta</taxon>
        <taxon>Spermatophyta</taxon>
        <taxon>Magnoliopsida</taxon>
        <taxon>eudicotyledons</taxon>
        <taxon>Gunneridae</taxon>
        <taxon>Pentapetalae</taxon>
        <taxon>Saxifragales</taxon>
        <taxon>Crassulaceae</taxon>
        <taxon>Kalanchoe</taxon>
    </lineage>
</organism>